<protein>
    <recommendedName>
        <fullName evidence="3">Outer membrane protein beta-barrel domain-containing protein</fullName>
    </recommendedName>
</protein>
<feature type="chain" id="PRO_5012826671" description="Outer membrane protein beta-barrel domain-containing protein" evidence="2">
    <location>
        <begin position="21"/>
        <end position="184"/>
    </location>
</feature>
<dbReference type="RefSeq" id="WP_296944787.1">
    <property type="nucleotide sequence ID" value="NZ_LT599032.1"/>
</dbReference>
<evidence type="ECO:0000313" key="4">
    <source>
        <dbReference type="EMBL" id="SBW07558.1"/>
    </source>
</evidence>
<dbReference type="SUPFAM" id="SSF56925">
    <property type="entry name" value="OMPA-like"/>
    <property type="match status" value="1"/>
</dbReference>
<sequence length="184" mass="20153">MKKLFFTLAVMFGLTSVVNAQTGKVWIGGSTGFNTSKVTDGERLTNFNITPEVGYMLSDNWGVGMKLGYAHKEYNVLEGKAKSDGFTVSPFARYSFLKGNIGGLFVDGGAGYTYSKVKSTDTKVHELEVGFRPGVAINVSDNLTLTGKFGFLGYQYEKFGSKKTNTFGFDFDLSQIQLGLNFVF</sequence>
<dbReference type="Pfam" id="PF13505">
    <property type="entry name" value="OMP_b-brl"/>
    <property type="match status" value="1"/>
</dbReference>
<accession>A0A212K7H1</accession>
<evidence type="ECO:0000256" key="1">
    <source>
        <dbReference type="ARBA" id="ARBA00022729"/>
    </source>
</evidence>
<dbReference type="AlphaFoldDB" id="A0A212K7H1"/>
<evidence type="ECO:0000259" key="3">
    <source>
        <dbReference type="Pfam" id="PF13505"/>
    </source>
</evidence>
<evidence type="ECO:0000256" key="2">
    <source>
        <dbReference type="SAM" id="SignalP"/>
    </source>
</evidence>
<feature type="domain" description="Outer membrane protein beta-barrel" evidence="3">
    <location>
        <begin position="8"/>
        <end position="182"/>
    </location>
</feature>
<feature type="signal peptide" evidence="2">
    <location>
        <begin position="1"/>
        <end position="20"/>
    </location>
</feature>
<reference evidence="4" key="1">
    <citation type="submission" date="2016-04" db="EMBL/GenBank/DDBJ databases">
        <authorList>
            <person name="Evans L.H."/>
            <person name="Alamgir A."/>
            <person name="Owens N."/>
            <person name="Weber N.D."/>
            <person name="Virtaneva K."/>
            <person name="Barbian K."/>
            <person name="Babar A."/>
            <person name="Rosenke K."/>
        </authorList>
    </citation>
    <scope>NUCLEOTIDE SEQUENCE</scope>
    <source>
        <strain evidence="4">86-1</strain>
    </source>
</reference>
<dbReference type="EMBL" id="FLUM01000003">
    <property type="protein sequence ID" value="SBW07558.1"/>
    <property type="molecule type" value="Genomic_DNA"/>
</dbReference>
<proteinExistence type="predicted"/>
<gene>
    <name evidence="4" type="ORF">KL86DYS1_31698</name>
</gene>
<keyword evidence="1 2" id="KW-0732">Signal</keyword>
<dbReference type="InterPro" id="IPR036709">
    <property type="entry name" value="Autotransporte_beta_dom_sf"/>
</dbReference>
<dbReference type="Gene3D" id="2.40.128.130">
    <property type="entry name" value="Autotransporter beta-domain"/>
    <property type="match status" value="1"/>
</dbReference>
<dbReference type="InterPro" id="IPR011250">
    <property type="entry name" value="OMP/PagP_B-barrel"/>
</dbReference>
<name>A0A212K7H1_9BACT</name>
<dbReference type="InterPro" id="IPR027385">
    <property type="entry name" value="Beta-barrel_OMP"/>
</dbReference>
<organism evidence="4">
    <name type="scientific">uncultured Dysgonomonas sp</name>
    <dbReference type="NCBI Taxonomy" id="206096"/>
    <lineage>
        <taxon>Bacteria</taxon>
        <taxon>Pseudomonadati</taxon>
        <taxon>Bacteroidota</taxon>
        <taxon>Bacteroidia</taxon>
        <taxon>Bacteroidales</taxon>
        <taxon>Dysgonomonadaceae</taxon>
        <taxon>Dysgonomonas</taxon>
        <taxon>environmental samples</taxon>
    </lineage>
</organism>